<keyword evidence="3" id="KW-1185">Reference proteome</keyword>
<name>A1CA52_ASPCL</name>
<reference evidence="2 3" key="1">
    <citation type="journal article" date="2008" name="PLoS Genet.">
        <title>Genomic islands in the pathogenic filamentous fungus Aspergillus fumigatus.</title>
        <authorList>
            <person name="Fedorova N.D."/>
            <person name="Khaldi N."/>
            <person name="Joardar V.S."/>
            <person name="Maiti R."/>
            <person name="Amedeo P."/>
            <person name="Anderson M.J."/>
            <person name="Crabtree J."/>
            <person name="Silva J.C."/>
            <person name="Badger J.H."/>
            <person name="Albarraq A."/>
            <person name="Angiuoli S."/>
            <person name="Bussey H."/>
            <person name="Bowyer P."/>
            <person name="Cotty P.J."/>
            <person name="Dyer P.S."/>
            <person name="Egan A."/>
            <person name="Galens K."/>
            <person name="Fraser-Liggett C.M."/>
            <person name="Haas B.J."/>
            <person name="Inman J.M."/>
            <person name="Kent R."/>
            <person name="Lemieux S."/>
            <person name="Malavazi I."/>
            <person name="Orvis J."/>
            <person name="Roemer T."/>
            <person name="Ronning C.M."/>
            <person name="Sundaram J.P."/>
            <person name="Sutton G."/>
            <person name="Turner G."/>
            <person name="Venter J.C."/>
            <person name="White O.R."/>
            <person name="Whitty B.R."/>
            <person name="Youngman P."/>
            <person name="Wolfe K.H."/>
            <person name="Goldman G.H."/>
            <person name="Wortman J.R."/>
            <person name="Jiang B."/>
            <person name="Denning D.W."/>
            <person name="Nierman W.C."/>
        </authorList>
    </citation>
    <scope>NUCLEOTIDE SEQUENCE [LARGE SCALE GENOMIC DNA]</scope>
    <source>
        <strain evidence="3">ATCC 1007 / CBS 513.65 / DSM 816 / NCTC 3887 / NRRL 1</strain>
    </source>
</reference>
<feature type="compositionally biased region" description="Polar residues" evidence="1">
    <location>
        <begin position="151"/>
        <end position="168"/>
    </location>
</feature>
<dbReference type="KEGG" id="act:ACLA_010460"/>
<dbReference type="OMA" id="TCSDMTF"/>
<dbReference type="Proteomes" id="UP000006701">
    <property type="component" value="Unassembled WGS sequence"/>
</dbReference>
<dbReference type="GeneID" id="4706952"/>
<gene>
    <name evidence="2" type="ORF">ACLA_010460</name>
</gene>
<dbReference type="VEuPathDB" id="FungiDB:ACLA_010460"/>
<dbReference type="RefSeq" id="XP_001274046.1">
    <property type="nucleotide sequence ID" value="XM_001274045.1"/>
</dbReference>
<accession>A1CA52</accession>
<evidence type="ECO:0000313" key="3">
    <source>
        <dbReference type="Proteomes" id="UP000006701"/>
    </source>
</evidence>
<feature type="region of interest" description="Disordered" evidence="1">
    <location>
        <begin position="228"/>
        <end position="258"/>
    </location>
</feature>
<feature type="compositionally biased region" description="Low complexity" evidence="1">
    <location>
        <begin position="138"/>
        <end position="150"/>
    </location>
</feature>
<feature type="region of interest" description="Disordered" evidence="1">
    <location>
        <begin position="121"/>
        <end position="192"/>
    </location>
</feature>
<protein>
    <submittedName>
        <fullName evidence="2">Uncharacterized protein</fullName>
    </submittedName>
</protein>
<evidence type="ECO:0000313" key="2">
    <source>
        <dbReference type="EMBL" id="EAW12620.1"/>
    </source>
</evidence>
<organism evidence="2 3">
    <name type="scientific">Aspergillus clavatus (strain ATCC 1007 / CBS 513.65 / DSM 816 / NCTC 3887 / NRRL 1 / QM 1276 / 107)</name>
    <dbReference type="NCBI Taxonomy" id="344612"/>
    <lineage>
        <taxon>Eukaryota</taxon>
        <taxon>Fungi</taxon>
        <taxon>Dikarya</taxon>
        <taxon>Ascomycota</taxon>
        <taxon>Pezizomycotina</taxon>
        <taxon>Eurotiomycetes</taxon>
        <taxon>Eurotiomycetidae</taxon>
        <taxon>Eurotiales</taxon>
        <taxon>Aspergillaceae</taxon>
        <taxon>Aspergillus</taxon>
        <taxon>Aspergillus subgen. Fumigati</taxon>
    </lineage>
</organism>
<dbReference type="OrthoDB" id="4188313at2759"/>
<dbReference type="EMBL" id="DS027049">
    <property type="protein sequence ID" value="EAW12620.1"/>
    <property type="molecule type" value="Genomic_DNA"/>
</dbReference>
<feature type="compositionally biased region" description="Polar residues" evidence="1">
    <location>
        <begin position="234"/>
        <end position="243"/>
    </location>
</feature>
<dbReference type="AlphaFoldDB" id="A1CA52"/>
<proteinExistence type="predicted"/>
<sequence length="426" mass="46558">MLQKPILSSNRDEPQRYYDIKFTTGLFKRRPSLINRPKIPQDLEKQIRWSSVLLAESILDQDEQTLPAKQTNTAAPEELKTSQAATEIPAPIELGAAPTATDTDAMCDSAVDLRTRRAARQATEAPLTSPFHDLNETSSISNHGSSSVSSPATTCSDMTFATGHSSIEPSIKSPVPNERQAPFEDFSGCTSSQDKEGLTFLTGKYHQPFSPEDIEVFLNSDSTLVLGRMPSLSRPPTSTSYPTHKQHLGPNIQAPAQDNTVLPTENKKEAPSQPPSPKKNYRSKFIEFGATVDKDDDATPPPAVIVDSNGVRHAITHAEATRRNIDLQLAVQEKMHTGIIASASVPALSPSKTDKRTPADTARCKKLPFWPFKAPASGHSQPDCQPAGKNKSFIFQKLSFFDFTKRNVGAARSKDTAGFSRMVEDT</sequence>
<evidence type="ECO:0000256" key="1">
    <source>
        <dbReference type="SAM" id="MobiDB-lite"/>
    </source>
</evidence>
<dbReference type="HOGENOM" id="CLU_644006_0_0_1"/>